<dbReference type="PANTHER" id="PTHR24058:SF17">
    <property type="entry name" value="HOMEODOMAIN INTERACTING PROTEIN KINASE, ISOFORM D"/>
    <property type="match status" value="1"/>
</dbReference>
<dbReference type="OrthoDB" id="552053at2759"/>
<reference evidence="8" key="1">
    <citation type="journal article" date="2020" name="bioRxiv">
        <title>Comparative genomics of Chlamydomonas.</title>
        <authorList>
            <person name="Craig R.J."/>
            <person name="Hasan A.R."/>
            <person name="Ness R.W."/>
            <person name="Keightley P.D."/>
        </authorList>
    </citation>
    <scope>NUCLEOTIDE SEQUENCE</scope>
    <source>
        <strain evidence="8">CCAP 11/70</strain>
    </source>
</reference>
<organism evidence="8 9">
    <name type="scientific">Edaphochlamys debaryana</name>
    <dbReference type="NCBI Taxonomy" id="47281"/>
    <lineage>
        <taxon>Eukaryota</taxon>
        <taxon>Viridiplantae</taxon>
        <taxon>Chlorophyta</taxon>
        <taxon>core chlorophytes</taxon>
        <taxon>Chlorophyceae</taxon>
        <taxon>CS clade</taxon>
        <taxon>Chlamydomonadales</taxon>
        <taxon>Chlamydomonadales incertae sedis</taxon>
        <taxon>Edaphochlamys</taxon>
    </lineage>
</organism>
<dbReference type="PROSITE" id="PS50011">
    <property type="entry name" value="PROTEIN_KINASE_DOM"/>
    <property type="match status" value="1"/>
</dbReference>
<name>A0A836C5Z6_9CHLO</name>
<dbReference type="InterPro" id="IPR050494">
    <property type="entry name" value="Ser_Thr_dual-spec_kinase"/>
</dbReference>
<accession>A0A836C5Z6</accession>
<proteinExistence type="predicted"/>
<keyword evidence="3" id="KW-0547">Nucleotide-binding</keyword>
<dbReference type="GO" id="GO:0005737">
    <property type="term" value="C:cytoplasm"/>
    <property type="evidence" value="ECO:0007669"/>
    <property type="project" value="TreeGrafter"/>
</dbReference>
<keyword evidence="4" id="KW-0418">Kinase</keyword>
<dbReference type="PANTHER" id="PTHR24058">
    <property type="entry name" value="DUAL SPECIFICITY PROTEIN KINASE"/>
    <property type="match status" value="1"/>
</dbReference>
<feature type="domain" description="Protein kinase" evidence="7">
    <location>
        <begin position="28"/>
        <end position="695"/>
    </location>
</feature>
<dbReference type="InterPro" id="IPR011009">
    <property type="entry name" value="Kinase-like_dom_sf"/>
</dbReference>
<dbReference type="Gene3D" id="1.10.510.10">
    <property type="entry name" value="Transferase(Phosphotransferase) domain 1"/>
    <property type="match status" value="1"/>
</dbReference>
<dbReference type="Proteomes" id="UP000612055">
    <property type="component" value="Unassembled WGS sequence"/>
</dbReference>
<dbReference type="InterPro" id="IPR000719">
    <property type="entry name" value="Prot_kinase_dom"/>
</dbReference>
<feature type="region of interest" description="Disordered" evidence="6">
    <location>
        <begin position="687"/>
        <end position="709"/>
    </location>
</feature>
<evidence type="ECO:0000256" key="4">
    <source>
        <dbReference type="ARBA" id="ARBA00022777"/>
    </source>
</evidence>
<dbReference type="SMART" id="SM00220">
    <property type="entry name" value="S_TKc"/>
    <property type="match status" value="1"/>
</dbReference>
<evidence type="ECO:0000256" key="3">
    <source>
        <dbReference type="ARBA" id="ARBA00022741"/>
    </source>
</evidence>
<dbReference type="SUPFAM" id="SSF56112">
    <property type="entry name" value="Protein kinase-like (PK-like)"/>
    <property type="match status" value="1"/>
</dbReference>
<dbReference type="GO" id="GO:0004713">
    <property type="term" value="F:protein tyrosine kinase activity"/>
    <property type="evidence" value="ECO:0007669"/>
    <property type="project" value="TreeGrafter"/>
</dbReference>
<gene>
    <name evidence="8" type="ORF">HYH03_000246</name>
</gene>
<dbReference type="AlphaFoldDB" id="A0A836C5Z6"/>
<keyword evidence="5" id="KW-0067">ATP-binding</keyword>
<evidence type="ECO:0000313" key="8">
    <source>
        <dbReference type="EMBL" id="KAG2501746.1"/>
    </source>
</evidence>
<dbReference type="GO" id="GO:0004674">
    <property type="term" value="F:protein serine/threonine kinase activity"/>
    <property type="evidence" value="ECO:0007669"/>
    <property type="project" value="UniProtKB-KW"/>
</dbReference>
<comment type="caution">
    <text evidence="8">The sequence shown here is derived from an EMBL/GenBank/DDBJ whole genome shotgun (WGS) entry which is preliminary data.</text>
</comment>
<evidence type="ECO:0000256" key="2">
    <source>
        <dbReference type="ARBA" id="ARBA00022679"/>
    </source>
</evidence>
<dbReference type="GO" id="GO:0005524">
    <property type="term" value="F:ATP binding"/>
    <property type="evidence" value="ECO:0007669"/>
    <property type="project" value="UniProtKB-KW"/>
</dbReference>
<feature type="region of interest" description="Disordered" evidence="6">
    <location>
        <begin position="294"/>
        <end position="320"/>
    </location>
</feature>
<feature type="region of interest" description="Disordered" evidence="6">
    <location>
        <begin position="88"/>
        <end position="185"/>
    </location>
</feature>
<evidence type="ECO:0000313" key="9">
    <source>
        <dbReference type="Proteomes" id="UP000612055"/>
    </source>
</evidence>
<evidence type="ECO:0000256" key="6">
    <source>
        <dbReference type="SAM" id="MobiDB-lite"/>
    </source>
</evidence>
<evidence type="ECO:0000256" key="5">
    <source>
        <dbReference type="ARBA" id="ARBA00022840"/>
    </source>
</evidence>
<evidence type="ECO:0000256" key="1">
    <source>
        <dbReference type="ARBA" id="ARBA00022527"/>
    </source>
</evidence>
<keyword evidence="9" id="KW-1185">Reference proteome</keyword>
<protein>
    <recommendedName>
        <fullName evidence="7">Protein kinase domain-containing protein</fullName>
    </recommendedName>
</protein>
<keyword evidence="2" id="KW-0808">Transferase</keyword>
<feature type="compositionally biased region" description="Pro residues" evidence="6">
    <location>
        <begin position="118"/>
        <end position="136"/>
    </location>
</feature>
<sequence>MRHEAETDAGTSVSATAAAAELTLPPSYQSEGRLASTHFSSVWLASRPKPGAERSHEHVVVKTLDASRASHAAIASNEAAALRHLAAATAHPRSTDAASRTTAPPPGLVGASAQGHPPAAPQGPPPSGAAPTPPPFVRLLDTFTADAGSSSSVPHQQGPGRQGLTATTAEPDDVSSAKINASHTSGSGRRRWRCLVLELLGPSAVDLLEAWQRPRAVPAGTKPGYRGGAGASWGPGTGAEVEGARPPAVPQGLPPVVVRGFASGALAALSILHDTARLVHLDMKPANWALRLEHPQPSPHQQRPSPPPAPPPKQPPPEPRAFTLKQLRAAEPGPSGQQARGPLVQGWSGGRGRERWALLDLGSACSLEAEAEAAAEVEAGDPAEADPKRPARVRACASLARSANVPPVGADADSSYGTPWYDTPSYAAPELTLGLAPSPASDMFSLGATVFELATGRRLFPVPQQLLQAQIAPHAEHAQHGPELPSAAEFHLALVGQLLGPPPRALLARAPRADWFYDLPRRRLLLEEDFGGLTRSSLGQLTRSLTTQGAAAAAWAGAEAEAAVEEAATRNEASRAQGRGWWRRVLWWRGRGAREEGGDREMHPAGAVGDMWELGPSSGDGAASPGGEGAVSLAWRRRGRQGALGRWQAGDMAAASGGSWDEAEVAGLVSFLRPLLQWDPRLRPSAAQAAQHPWLTGAAEGRGDGTESC</sequence>
<evidence type="ECO:0000259" key="7">
    <source>
        <dbReference type="PROSITE" id="PS50011"/>
    </source>
</evidence>
<feature type="compositionally biased region" description="Pro residues" evidence="6">
    <location>
        <begin position="304"/>
        <end position="319"/>
    </location>
</feature>
<keyword evidence="1" id="KW-0723">Serine/threonine-protein kinase</keyword>
<dbReference type="EMBL" id="JAEHOE010000001">
    <property type="protein sequence ID" value="KAG2501746.1"/>
    <property type="molecule type" value="Genomic_DNA"/>
</dbReference>